<feature type="repeat" description="Solcar" evidence="9">
    <location>
        <begin position="172"/>
        <end position="255"/>
    </location>
</feature>
<dbReference type="HOGENOM" id="CLU_015166_5_1_1"/>
<protein>
    <recommendedName>
        <fullName evidence="13">Mitochondrial carrier protein</fullName>
    </recommendedName>
</protein>
<dbReference type="PROSITE" id="PS50920">
    <property type="entry name" value="SOLCAR"/>
    <property type="match status" value="2"/>
</dbReference>
<dbReference type="GeneID" id="17267778"/>
<keyword evidence="4 9" id="KW-0812">Transmembrane</keyword>
<evidence type="ECO:0000313" key="12">
    <source>
        <dbReference type="Proteomes" id="UP000013827"/>
    </source>
</evidence>
<feature type="repeat" description="Solcar" evidence="9">
    <location>
        <begin position="6"/>
        <end position="88"/>
    </location>
</feature>
<dbReference type="InterPro" id="IPR023395">
    <property type="entry name" value="MCP_dom_sf"/>
</dbReference>
<dbReference type="Pfam" id="PF00153">
    <property type="entry name" value="Mito_carr"/>
    <property type="match status" value="2"/>
</dbReference>
<dbReference type="KEGG" id="ehx:EMIHUDRAFT_207393"/>
<evidence type="ECO:0000256" key="10">
    <source>
        <dbReference type="RuleBase" id="RU000488"/>
    </source>
</evidence>
<keyword evidence="12" id="KW-1185">Reference proteome</keyword>
<evidence type="ECO:0000256" key="1">
    <source>
        <dbReference type="ARBA" id="ARBA00004225"/>
    </source>
</evidence>
<evidence type="ECO:0000256" key="5">
    <source>
        <dbReference type="ARBA" id="ARBA00022737"/>
    </source>
</evidence>
<dbReference type="RefSeq" id="XP_005774660.1">
    <property type="nucleotide sequence ID" value="XM_005774603.1"/>
</dbReference>
<dbReference type="PANTHER" id="PTHR45788:SF4">
    <property type="entry name" value="TRICARBOXYLATE TRANSPORT PROTEIN, MITOCHONDRIAL"/>
    <property type="match status" value="1"/>
</dbReference>
<name>A0A0D3IR22_EMIH1</name>
<evidence type="ECO:0000256" key="6">
    <source>
        <dbReference type="ARBA" id="ARBA00022989"/>
    </source>
</evidence>
<comment type="similarity">
    <text evidence="2 10">Belongs to the mitochondrial carrier (TC 2.A.29) family.</text>
</comment>
<proteinExistence type="inferred from homology"/>
<sequence>MAPEKRSTLFSFAAGGAAGALDTCITMPLDTVKTQMQINRHASVVSCVRTILRHDGAAGLYYGFGPFLLQASGKAAVRFCMFDVLVKAVDAAGIDRTQRPAVWSGVCGLGAGLAEALLWTAPTERVKGVAGLYVGAGATAARQATSVAMRFFFLDSVKGSLCGGLGYEKRSAPSWVTFISGGVGGFLSAVLNNPIDVVKSRIQSGNGGVGMLGAMREVVAERGLSALGAGLQARAARLFMSQAIQFSVVEKLLALGRPSRAVEEKPRVRLAKVATSAVS</sequence>
<dbReference type="KEGG" id="ehx:EMIHUDRAFT_246674"/>
<evidence type="ECO:0000256" key="4">
    <source>
        <dbReference type="ARBA" id="ARBA00022692"/>
    </source>
</evidence>
<comment type="subcellular location">
    <subcellularLocation>
        <location evidence="1">Mitochondrion membrane</location>
        <topology evidence="1">Multi-pass membrane protein</topology>
    </subcellularLocation>
</comment>
<evidence type="ECO:0000313" key="11">
    <source>
        <dbReference type="EnsemblProtists" id="EOD13707"/>
    </source>
</evidence>
<accession>A0A0D3IR22</accession>
<keyword evidence="5" id="KW-0677">Repeat</keyword>
<dbReference type="InterPro" id="IPR018108">
    <property type="entry name" value="MCP_transmembrane"/>
</dbReference>
<dbReference type="PANTHER" id="PTHR45788">
    <property type="entry name" value="SUCCINATE/FUMARATE MITOCHONDRIAL TRANSPORTER-RELATED"/>
    <property type="match status" value="1"/>
</dbReference>
<dbReference type="RefSeq" id="XP_005766136.1">
    <property type="nucleotide sequence ID" value="XM_005766079.1"/>
</dbReference>
<dbReference type="PaxDb" id="2903-EOD13707"/>
<organism evidence="11 12">
    <name type="scientific">Emiliania huxleyi (strain CCMP1516)</name>
    <dbReference type="NCBI Taxonomy" id="280463"/>
    <lineage>
        <taxon>Eukaryota</taxon>
        <taxon>Haptista</taxon>
        <taxon>Haptophyta</taxon>
        <taxon>Prymnesiophyceae</taxon>
        <taxon>Isochrysidales</taxon>
        <taxon>Noelaerhabdaceae</taxon>
        <taxon>Emiliania</taxon>
    </lineage>
</organism>
<dbReference type="EnsemblProtists" id="EOD22231">
    <property type="protein sequence ID" value="EOD22231"/>
    <property type="gene ID" value="EMIHUDRAFT_207393"/>
</dbReference>
<keyword evidence="8 9" id="KW-0472">Membrane</keyword>
<keyword evidence="6" id="KW-1133">Transmembrane helix</keyword>
<dbReference type="STRING" id="2903.R1EGX1"/>
<reference evidence="11" key="2">
    <citation type="submission" date="2024-10" db="UniProtKB">
        <authorList>
            <consortium name="EnsemblProtists"/>
        </authorList>
    </citation>
    <scope>IDENTIFICATION</scope>
</reference>
<dbReference type="InterPro" id="IPR049563">
    <property type="entry name" value="TXTP-like"/>
</dbReference>
<evidence type="ECO:0000256" key="2">
    <source>
        <dbReference type="ARBA" id="ARBA00006375"/>
    </source>
</evidence>
<dbReference type="AlphaFoldDB" id="A0A0D3IR22"/>
<evidence type="ECO:0000256" key="7">
    <source>
        <dbReference type="ARBA" id="ARBA00023128"/>
    </source>
</evidence>
<keyword evidence="3 10" id="KW-0813">Transport</keyword>
<keyword evidence="7" id="KW-0496">Mitochondrion</keyword>
<evidence type="ECO:0000256" key="3">
    <source>
        <dbReference type="ARBA" id="ARBA00022448"/>
    </source>
</evidence>
<dbReference type="Proteomes" id="UP000013827">
    <property type="component" value="Unassembled WGS sequence"/>
</dbReference>
<dbReference type="GO" id="GO:0031966">
    <property type="term" value="C:mitochondrial membrane"/>
    <property type="evidence" value="ECO:0007669"/>
    <property type="project" value="UniProtKB-SubCell"/>
</dbReference>
<dbReference type="EnsemblProtists" id="EOD13707">
    <property type="protein sequence ID" value="EOD13707"/>
    <property type="gene ID" value="EMIHUDRAFT_246674"/>
</dbReference>
<evidence type="ECO:0008006" key="13">
    <source>
        <dbReference type="Google" id="ProtNLM"/>
    </source>
</evidence>
<reference evidence="12" key="1">
    <citation type="journal article" date="2013" name="Nature">
        <title>Pan genome of the phytoplankton Emiliania underpins its global distribution.</title>
        <authorList>
            <person name="Read B.A."/>
            <person name="Kegel J."/>
            <person name="Klute M.J."/>
            <person name="Kuo A."/>
            <person name="Lefebvre S.C."/>
            <person name="Maumus F."/>
            <person name="Mayer C."/>
            <person name="Miller J."/>
            <person name="Monier A."/>
            <person name="Salamov A."/>
            <person name="Young J."/>
            <person name="Aguilar M."/>
            <person name="Claverie J.M."/>
            <person name="Frickenhaus S."/>
            <person name="Gonzalez K."/>
            <person name="Herman E.K."/>
            <person name="Lin Y.C."/>
            <person name="Napier J."/>
            <person name="Ogata H."/>
            <person name="Sarno A.F."/>
            <person name="Shmutz J."/>
            <person name="Schroeder D."/>
            <person name="de Vargas C."/>
            <person name="Verret F."/>
            <person name="von Dassow P."/>
            <person name="Valentin K."/>
            <person name="Van de Peer Y."/>
            <person name="Wheeler G."/>
            <person name="Dacks J.B."/>
            <person name="Delwiche C.F."/>
            <person name="Dyhrman S.T."/>
            <person name="Glockner G."/>
            <person name="John U."/>
            <person name="Richards T."/>
            <person name="Worden A.Z."/>
            <person name="Zhang X."/>
            <person name="Grigoriev I.V."/>
            <person name="Allen A.E."/>
            <person name="Bidle K."/>
            <person name="Borodovsky M."/>
            <person name="Bowler C."/>
            <person name="Brownlee C."/>
            <person name="Cock J.M."/>
            <person name="Elias M."/>
            <person name="Gladyshev V.N."/>
            <person name="Groth M."/>
            <person name="Guda C."/>
            <person name="Hadaegh A."/>
            <person name="Iglesias-Rodriguez M.D."/>
            <person name="Jenkins J."/>
            <person name="Jones B.M."/>
            <person name="Lawson T."/>
            <person name="Leese F."/>
            <person name="Lindquist E."/>
            <person name="Lobanov A."/>
            <person name="Lomsadze A."/>
            <person name="Malik S.B."/>
            <person name="Marsh M.E."/>
            <person name="Mackinder L."/>
            <person name="Mock T."/>
            <person name="Mueller-Roeber B."/>
            <person name="Pagarete A."/>
            <person name="Parker M."/>
            <person name="Probert I."/>
            <person name="Quesneville H."/>
            <person name="Raines C."/>
            <person name="Rensing S.A."/>
            <person name="Riano-Pachon D.M."/>
            <person name="Richier S."/>
            <person name="Rokitta S."/>
            <person name="Shiraiwa Y."/>
            <person name="Soanes D.M."/>
            <person name="van der Giezen M."/>
            <person name="Wahlund T.M."/>
            <person name="Williams B."/>
            <person name="Wilson W."/>
            <person name="Wolfe G."/>
            <person name="Wurch L.L."/>
        </authorList>
    </citation>
    <scope>NUCLEOTIDE SEQUENCE</scope>
</reference>
<dbReference type="SUPFAM" id="SSF103506">
    <property type="entry name" value="Mitochondrial carrier"/>
    <property type="match status" value="1"/>
</dbReference>
<dbReference type="Gene3D" id="1.50.40.10">
    <property type="entry name" value="Mitochondrial carrier domain"/>
    <property type="match status" value="2"/>
</dbReference>
<dbReference type="OMA" id="GFVEACA"/>
<evidence type="ECO:0000256" key="8">
    <source>
        <dbReference type="ARBA" id="ARBA00023136"/>
    </source>
</evidence>
<dbReference type="GO" id="GO:0006843">
    <property type="term" value="P:mitochondrial citrate transmembrane transport"/>
    <property type="evidence" value="ECO:0007669"/>
    <property type="project" value="TreeGrafter"/>
</dbReference>
<dbReference type="eggNOG" id="KOG0756">
    <property type="taxonomic scope" value="Eukaryota"/>
</dbReference>
<dbReference type="GO" id="GO:0071913">
    <property type="term" value="F:citrate secondary active transmembrane transporter activity"/>
    <property type="evidence" value="ECO:0007669"/>
    <property type="project" value="TreeGrafter"/>
</dbReference>
<dbReference type="GeneID" id="17259858"/>
<evidence type="ECO:0000256" key="9">
    <source>
        <dbReference type="PROSITE-ProRule" id="PRU00282"/>
    </source>
</evidence>